<dbReference type="RefSeq" id="WP_132198990.1">
    <property type="nucleotide sequence ID" value="NZ_SMKY01000088.1"/>
</dbReference>
<organism evidence="6 7">
    <name type="scientific">Actinomadura darangshiensis</name>
    <dbReference type="NCBI Taxonomy" id="705336"/>
    <lineage>
        <taxon>Bacteria</taxon>
        <taxon>Bacillati</taxon>
        <taxon>Actinomycetota</taxon>
        <taxon>Actinomycetes</taxon>
        <taxon>Streptosporangiales</taxon>
        <taxon>Thermomonosporaceae</taxon>
        <taxon>Actinomadura</taxon>
    </lineage>
</organism>
<dbReference type="SMART" id="SM00825">
    <property type="entry name" value="PKS_KS"/>
    <property type="match status" value="1"/>
</dbReference>
<evidence type="ECO:0000259" key="5">
    <source>
        <dbReference type="PROSITE" id="PS52004"/>
    </source>
</evidence>
<accession>A0A4R5BB32</accession>
<sequence length="645" mass="66655">MNDASTEARSVAVVGMACRLPGAADPAALWELLAVGGDATGATPADRYDADALYAPRSAPGKMTGRRGGYLSGIADFDAGFFGMSAAEAVDLDPQQRLLLMTAWEALEDAGQPADGLAGSRTGVFVGNSRADYLENASRQGLQALTAAQIGNMRSLLPARLSYVLDVRGPSVVVDTGCSSSLVAVHQAVQSLRAGECPVALAAGVNLPLRPDEGVMMTQAGVLAKDGRSKFASAAADGHAPGDGVAVVVLKPLEAALAAGDRIRAVIAGSAIGNDGRTADSVLNPSLSGQVEVLRWAYRDAGVRPSDVDYVEAHGAGSPASDPLELVALGQVLGAERPRERPLLVGSVKSNIGHAEAAGGLAGLIKAVLCLEHGRVPASLHAGTPRPDVAWDGLPLEVPAALTDLAPGGRPAIAGVSAQGSSSLNAHVVLRQAPAAEAAATAERDGEPYPLMLSARSPEALRDLARAYAAYLSPGGQGAAHSVRDICYSAARRRQHLEHRMAVVGATHEELAAALRAAPGTVGHSASSEAAARYRAGEVGGEAVFGSGGRYVPLPTYPWQTRRYWPGEGNQGGDGLAAWILRRHARSQVTAESKLADIGIDSLAKLQLIVELQKKTGLELDPEVFGRLRTVDDLRRWTAELEAAA</sequence>
<dbReference type="SUPFAM" id="SSF47336">
    <property type="entry name" value="ACP-like"/>
    <property type="match status" value="1"/>
</dbReference>
<dbReference type="PROSITE" id="PS00606">
    <property type="entry name" value="KS3_1"/>
    <property type="match status" value="1"/>
</dbReference>
<comment type="caution">
    <text evidence="6">The sequence shown here is derived from an EMBL/GenBank/DDBJ whole genome shotgun (WGS) entry which is preliminary data.</text>
</comment>
<evidence type="ECO:0000256" key="2">
    <source>
        <dbReference type="ARBA" id="ARBA00022553"/>
    </source>
</evidence>
<dbReference type="SUPFAM" id="SSF53901">
    <property type="entry name" value="Thiolase-like"/>
    <property type="match status" value="1"/>
</dbReference>
<dbReference type="InterPro" id="IPR014031">
    <property type="entry name" value="Ketoacyl_synth_C"/>
</dbReference>
<dbReference type="InterPro" id="IPR020841">
    <property type="entry name" value="PKS_Beta-ketoAc_synthase_dom"/>
</dbReference>
<reference evidence="6 7" key="1">
    <citation type="submission" date="2019-03" db="EMBL/GenBank/DDBJ databases">
        <title>Draft genome sequences of novel Actinobacteria.</title>
        <authorList>
            <person name="Sahin N."/>
            <person name="Ay H."/>
            <person name="Saygin H."/>
        </authorList>
    </citation>
    <scope>NUCLEOTIDE SEQUENCE [LARGE SCALE GENOMIC DNA]</scope>
    <source>
        <strain evidence="6 7">DSM 45941</strain>
    </source>
</reference>
<proteinExistence type="predicted"/>
<dbReference type="GO" id="GO:0005737">
    <property type="term" value="C:cytoplasm"/>
    <property type="evidence" value="ECO:0007669"/>
    <property type="project" value="TreeGrafter"/>
</dbReference>
<dbReference type="Pfam" id="PF22621">
    <property type="entry name" value="CurL-like_PKS_C"/>
    <property type="match status" value="1"/>
</dbReference>
<dbReference type="EMBL" id="SMKY01000088">
    <property type="protein sequence ID" value="TDD80672.1"/>
    <property type="molecule type" value="Genomic_DNA"/>
</dbReference>
<dbReference type="CDD" id="cd00833">
    <property type="entry name" value="PKS"/>
    <property type="match status" value="1"/>
</dbReference>
<dbReference type="InterPro" id="IPR050091">
    <property type="entry name" value="PKS_NRPS_Biosynth_Enz"/>
</dbReference>
<dbReference type="Proteomes" id="UP000295578">
    <property type="component" value="Unassembled WGS sequence"/>
</dbReference>
<keyword evidence="7" id="KW-1185">Reference proteome</keyword>
<dbReference type="InterPro" id="IPR014030">
    <property type="entry name" value="Ketoacyl_synth_N"/>
</dbReference>
<protein>
    <submittedName>
        <fullName evidence="6">Polyketide synthase</fullName>
    </submittedName>
</protein>
<dbReference type="Gene3D" id="3.40.47.10">
    <property type="match status" value="1"/>
</dbReference>
<dbReference type="PROSITE" id="PS52004">
    <property type="entry name" value="KS3_2"/>
    <property type="match status" value="1"/>
</dbReference>
<gene>
    <name evidence="6" type="ORF">E1293_20185</name>
</gene>
<dbReference type="InterPro" id="IPR036736">
    <property type="entry name" value="ACP-like_sf"/>
</dbReference>
<dbReference type="Pfam" id="PF02801">
    <property type="entry name" value="Ketoacyl-synt_C"/>
    <property type="match status" value="1"/>
</dbReference>
<dbReference type="Pfam" id="PF00550">
    <property type="entry name" value="PP-binding"/>
    <property type="match status" value="1"/>
</dbReference>
<dbReference type="Gene3D" id="3.30.70.3290">
    <property type="match status" value="1"/>
</dbReference>
<dbReference type="GO" id="GO:0004312">
    <property type="term" value="F:fatty acid synthase activity"/>
    <property type="evidence" value="ECO:0007669"/>
    <property type="project" value="TreeGrafter"/>
</dbReference>
<dbReference type="PROSITE" id="PS50075">
    <property type="entry name" value="CARRIER"/>
    <property type="match status" value="1"/>
</dbReference>
<evidence type="ECO:0000313" key="6">
    <source>
        <dbReference type="EMBL" id="TDD80672.1"/>
    </source>
</evidence>
<dbReference type="OrthoDB" id="4537517at2"/>
<evidence type="ECO:0000313" key="7">
    <source>
        <dbReference type="Proteomes" id="UP000295578"/>
    </source>
</evidence>
<feature type="domain" description="Ketosynthase family 3 (KS3)" evidence="5">
    <location>
        <begin position="8"/>
        <end position="432"/>
    </location>
</feature>
<keyword evidence="3" id="KW-0808">Transferase</keyword>
<keyword evidence="2" id="KW-0597">Phosphoprotein</keyword>
<feature type="domain" description="Carrier" evidence="4">
    <location>
        <begin position="567"/>
        <end position="642"/>
    </location>
</feature>
<name>A0A4R5BB32_9ACTN</name>
<evidence type="ECO:0000259" key="4">
    <source>
        <dbReference type="PROSITE" id="PS50075"/>
    </source>
</evidence>
<evidence type="ECO:0000256" key="3">
    <source>
        <dbReference type="ARBA" id="ARBA00022679"/>
    </source>
</evidence>
<dbReference type="GO" id="GO:0004315">
    <property type="term" value="F:3-oxoacyl-[acyl-carrier-protein] synthase activity"/>
    <property type="evidence" value="ECO:0007669"/>
    <property type="project" value="InterPro"/>
</dbReference>
<dbReference type="AlphaFoldDB" id="A0A4R5BB32"/>
<evidence type="ECO:0000256" key="1">
    <source>
        <dbReference type="ARBA" id="ARBA00022450"/>
    </source>
</evidence>
<dbReference type="Pfam" id="PF00109">
    <property type="entry name" value="ketoacyl-synt"/>
    <property type="match status" value="1"/>
</dbReference>
<dbReference type="InterPro" id="IPR009081">
    <property type="entry name" value="PP-bd_ACP"/>
</dbReference>
<dbReference type="GO" id="GO:0006633">
    <property type="term" value="P:fatty acid biosynthetic process"/>
    <property type="evidence" value="ECO:0007669"/>
    <property type="project" value="InterPro"/>
</dbReference>
<dbReference type="GO" id="GO:0071770">
    <property type="term" value="P:DIM/DIP cell wall layer assembly"/>
    <property type="evidence" value="ECO:0007669"/>
    <property type="project" value="TreeGrafter"/>
</dbReference>
<dbReference type="InterPro" id="IPR016039">
    <property type="entry name" value="Thiolase-like"/>
</dbReference>
<dbReference type="InterPro" id="IPR018201">
    <property type="entry name" value="Ketoacyl_synth_AS"/>
</dbReference>
<dbReference type="Gene3D" id="1.10.1200.10">
    <property type="entry name" value="ACP-like"/>
    <property type="match status" value="1"/>
</dbReference>
<keyword evidence="1" id="KW-0596">Phosphopantetheine</keyword>
<dbReference type="PANTHER" id="PTHR43775:SF37">
    <property type="entry name" value="SI:DKEY-61P9.11"/>
    <property type="match status" value="1"/>
</dbReference>
<dbReference type="GO" id="GO:0005886">
    <property type="term" value="C:plasma membrane"/>
    <property type="evidence" value="ECO:0007669"/>
    <property type="project" value="TreeGrafter"/>
</dbReference>
<dbReference type="PANTHER" id="PTHR43775">
    <property type="entry name" value="FATTY ACID SYNTHASE"/>
    <property type="match status" value="1"/>
</dbReference>